<evidence type="ECO:0000313" key="2">
    <source>
        <dbReference type="Proteomes" id="UP000229531"/>
    </source>
</evidence>
<gene>
    <name evidence="1" type="ORF">COZ41_01605</name>
</gene>
<dbReference type="Proteomes" id="UP000229531">
    <property type="component" value="Unassembled WGS sequence"/>
</dbReference>
<sequence>IVTNIPLNLKLKDLKITLKNITALSELFIKYNFKSLSSRLNKISPQNKVTKVEVQSNQESLF</sequence>
<dbReference type="AlphaFoldDB" id="A0A2M7LJ56"/>
<dbReference type="EMBL" id="PFJG01000032">
    <property type="protein sequence ID" value="PIX68077.1"/>
    <property type="molecule type" value="Genomic_DNA"/>
</dbReference>
<proteinExistence type="predicted"/>
<reference evidence="2" key="1">
    <citation type="submission" date="2017-09" db="EMBL/GenBank/DDBJ databases">
        <title>Depth-based differentiation of microbial function through sediment-hosted aquifers and enrichment of novel symbionts in the deep terrestrial subsurface.</title>
        <authorList>
            <person name="Probst A.J."/>
            <person name="Ladd B."/>
            <person name="Jarett J.K."/>
            <person name="Geller-Mcgrath D.E."/>
            <person name="Sieber C.M.K."/>
            <person name="Emerson J.B."/>
            <person name="Anantharaman K."/>
            <person name="Thomas B.C."/>
            <person name="Malmstrom R."/>
            <person name="Stieglmeier M."/>
            <person name="Klingl A."/>
            <person name="Woyke T."/>
            <person name="Ryan C.M."/>
            <person name="Banfield J.F."/>
        </authorList>
    </citation>
    <scope>NUCLEOTIDE SEQUENCE [LARGE SCALE GENOMIC DNA]</scope>
</reference>
<accession>A0A2M7LJ56</accession>
<comment type="caution">
    <text evidence="1">The sequence shown here is derived from an EMBL/GenBank/DDBJ whole genome shotgun (WGS) entry which is preliminary data.</text>
</comment>
<name>A0A2M7LJ56_9BACT</name>
<organism evidence="1 2">
    <name type="scientific">Candidatus Shapirobacteria bacterium CG_4_10_14_3_um_filter_35_13</name>
    <dbReference type="NCBI Taxonomy" id="1974873"/>
    <lineage>
        <taxon>Bacteria</taxon>
        <taxon>Candidatus Shapironibacteriota</taxon>
    </lineage>
</organism>
<feature type="non-terminal residue" evidence="1">
    <location>
        <position position="1"/>
    </location>
</feature>
<protein>
    <submittedName>
        <fullName evidence="1">Uncharacterized protein</fullName>
    </submittedName>
</protein>
<evidence type="ECO:0000313" key="1">
    <source>
        <dbReference type="EMBL" id="PIX68077.1"/>
    </source>
</evidence>